<evidence type="ECO:0000313" key="4">
    <source>
        <dbReference type="EMBL" id="AAF25840.1"/>
    </source>
</evidence>
<dbReference type="AlphaFoldDB" id="Q9L8S1"/>
<feature type="transmembrane region" description="Helical" evidence="2">
    <location>
        <begin position="190"/>
        <end position="211"/>
    </location>
</feature>
<keyword evidence="2" id="KW-0472">Membrane</keyword>
<name>Q9L8S1_BARVI</name>
<keyword evidence="1" id="KW-0175">Coiled coil</keyword>
<evidence type="ECO:0000256" key="3">
    <source>
        <dbReference type="SAM" id="SignalP"/>
    </source>
</evidence>
<keyword evidence="2" id="KW-0812">Transmembrane</keyword>
<feature type="coiled-coil region" evidence="1">
    <location>
        <begin position="47"/>
        <end position="84"/>
    </location>
</feature>
<accession>Q9L8S1</accession>
<dbReference type="EMBL" id="AF195505">
    <property type="protein sequence ID" value="AAF25840.1"/>
    <property type="molecule type" value="Genomic_DNA"/>
</dbReference>
<feature type="chain" id="PRO_5004329983" evidence="3">
    <location>
        <begin position="21"/>
        <end position="234"/>
    </location>
</feature>
<organism evidence="4">
    <name type="scientific">Bartonella vinsonii subsp. vinsonii</name>
    <dbReference type="NCBI Taxonomy" id="110577"/>
    <lineage>
        <taxon>Bacteria</taxon>
        <taxon>Pseudomonadati</taxon>
        <taxon>Pseudomonadota</taxon>
        <taxon>Alphaproteobacteria</taxon>
        <taxon>Hyphomicrobiales</taxon>
        <taxon>Bartonellaceae</taxon>
        <taxon>Bartonella</taxon>
    </lineage>
</organism>
<proteinExistence type="predicted"/>
<evidence type="ECO:0000256" key="1">
    <source>
        <dbReference type="SAM" id="Coils"/>
    </source>
</evidence>
<keyword evidence="3" id="KW-0732">Signal</keyword>
<reference evidence="4" key="1">
    <citation type="submission" date="2000-03" db="EMBL/GenBank/DDBJ databases">
        <title>Conservation of the 17-kilodalton antigen within the genus Bartonella.</title>
        <authorList>
            <person name="Sweger D."/>
            <person name="Resto-Ruiz S."/>
            <person name="Johnson D."/>
            <person name="Schmiederer M."/>
            <person name="Hawke N."/>
            <person name="Anderson B.A."/>
        </authorList>
    </citation>
    <scope>NUCLEOTIDE SEQUENCE</scope>
</reference>
<evidence type="ECO:0000256" key="2">
    <source>
        <dbReference type="SAM" id="Phobius"/>
    </source>
</evidence>
<feature type="signal peptide" evidence="3">
    <location>
        <begin position="1"/>
        <end position="20"/>
    </location>
</feature>
<sequence>MKKYSLITLLSLSFISQSMAETVDAVDADEYYKKALESTQELNTVKSETAENILEQATKTAKKIQEISEKLTQAQAESQEKEKSDPEKLQALQIKLSVLQANLQADALKLQSLAMIQAKDSRTKEEVREEQIQKKHEEIAEKLKEKLGKSKSHQYLDRLMTDFSSSPFESVSGYILKPLNEAMDMTVENLSGALSAPLNLASIIFIFLYGYNVMTGRVALSTHSLLNNVVKSLL</sequence>
<keyword evidence="2" id="KW-1133">Transmembrane helix</keyword>
<protein>
    <submittedName>
        <fullName evidence="4">17kDa antigen-like protein</fullName>
    </submittedName>
</protein>